<dbReference type="InterPro" id="IPR002938">
    <property type="entry name" value="FAD-bd"/>
</dbReference>
<dbReference type="EMBL" id="BOPC01000022">
    <property type="protein sequence ID" value="GIJ26531.1"/>
    <property type="molecule type" value="Genomic_DNA"/>
</dbReference>
<evidence type="ECO:0000313" key="2">
    <source>
        <dbReference type="EMBL" id="GIJ26531.1"/>
    </source>
</evidence>
<comment type="caution">
    <text evidence="2">The sequence shown here is derived from an EMBL/GenBank/DDBJ whole genome shotgun (WGS) entry which is preliminary data.</text>
</comment>
<dbReference type="PANTHER" id="PTHR42685">
    <property type="entry name" value="GERANYLGERANYL DIPHOSPHATE REDUCTASE"/>
    <property type="match status" value="1"/>
</dbReference>
<reference evidence="2 3" key="1">
    <citation type="submission" date="2021-01" db="EMBL/GenBank/DDBJ databases">
        <title>Whole genome shotgun sequence of Verrucosispora qiuiae NBRC 106684.</title>
        <authorList>
            <person name="Komaki H."/>
            <person name="Tamura T."/>
        </authorList>
    </citation>
    <scope>NUCLEOTIDE SEQUENCE [LARGE SCALE GENOMIC DNA]</scope>
    <source>
        <strain evidence="2 3">NBRC 106684</strain>
    </source>
</reference>
<dbReference type="RefSeq" id="WP_204034060.1">
    <property type="nucleotide sequence ID" value="NZ_BOPC01000022.1"/>
</dbReference>
<dbReference type="Gene3D" id="3.50.50.60">
    <property type="entry name" value="FAD/NAD(P)-binding domain"/>
    <property type="match status" value="1"/>
</dbReference>
<dbReference type="Pfam" id="PF01494">
    <property type="entry name" value="FAD_binding_3"/>
    <property type="match status" value="1"/>
</dbReference>
<dbReference type="InterPro" id="IPR036188">
    <property type="entry name" value="FAD/NAD-bd_sf"/>
</dbReference>
<dbReference type="PRINTS" id="PR00420">
    <property type="entry name" value="RNGMNOXGNASE"/>
</dbReference>
<organism evidence="2 3">
    <name type="scientific">Micromonospora qiuiae</name>
    <dbReference type="NCBI Taxonomy" id="502268"/>
    <lineage>
        <taxon>Bacteria</taxon>
        <taxon>Bacillati</taxon>
        <taxon>Actinomycetota</taxon>
        <taxon>Actinomycetes</taxon>
        <taxon>Micromonosporales</taxon>
        <taxon>Micromonosporaceae</taxon>
        <taxon>Micromonospora</taxon>
    </lineage>
</organism>
<name>A0ABQ4J8P4_9ACTN</name>
<dbReference type="InterPro" id="IPR011777">
    <property type="entry name" value="Geranylgeranyl_Rdtase_fam"/>
</dbReference>
<accession>A0ABQ4J8P4</accession>
<proteinExistence type="predicted"/>
<dbReference type="PANTHER" id="PTHR42685:SF22">
    <property type="entry name" value="CONDITIONED MEDIUM FACTOR RECEPTOR 1"/>
    <property type="match status" value="1"/>
</dbReference>
<evidence type="ECO:0000259" key="1">
    <source>
        <dbReference type="Pfam" id="PF01494"/>
    </source>
</evidence>
<dbReference type="SUPFAM" id="SSF51905">
    <property type="entry name" value="FAD/NAD(P)-binding domain"/>
    <property type="match status" value="1"/>
</dbReference>
<dbReference type="NCBIfam" id="TIGR02032">
    <property type="entry name" value="GG-red-SF"/>
    <property type="match status" value="1"/>
</dbReference>
<dbReference type="InterPro" id="IPR050407">
    <property type="entry name" value="Geranylgeranyl_reductase"/>
</dbReference>
<gene>
    <name evidence="2" type="ORF">Vqi01_16930</name>
</gene>
<protein>
    <submittedName>
        <fullName evidence="2">Drug:proton antiporter</fullName>
    </submittedName>
</protein>
<feature type="domain" description="FAD-binding" evidence="1">
    <location>
        <begin position="7"/>
        <end position="183"/>
    </location>
</feature>
<keyword evidence="3" id="KW-1185">Reference proteome</keyword>
<dbReference type="Proteomes" id="UP000653076">
    <property type="component" value="Unassembled WGS sequence"/>
</dbReference>
<evidence type="ECO:0000313" key="3">
    <source>
        <dbReference type="Proteomes" id="UP000653076"/>
    </source>
</evidence>
<sequence length="424" mass="45626">MTAVENDADVIVVGAGPGGSATAYHLARHGVRVLLLEKTEFPREKVCGDGLTPRAVRQLVRMGVDTSPEAGWLHNRGLRVIGGGVRLELDWPDLASFPNHGLVRTRLDFDDLLARQAVSAGAALRTRVNVIGPVLDGDGRVIGVQAEEGPDKAPATFHAPIVVAADGVSGRFPLALGLAKREDRPIGVAVRRYYRSEVRHDDDYLESWLELRAKGTGELLPGYGWIFGLGDGRVNVGLGILNSSSAFGKTNYRRLLSDWLANTPPEWGMADEANAEGSILGAALPMGFNRVPHYTRGVMLVGDSGGMVNPFNGEGIAYAMESGELAAEIAVQALARPAGAERERALMAYPQELKTRFGGYYRLGGIFVKLIGRPEIMRVATKHGMPHPTLMRFVLKLLANLTDPRGGDAMDRVINAMTRVAPAV</sequence>